<reference evidence="1 2" key="1">
    <citation type="submission" date="2020-02" db="EMBL/GenBank/DDBJ databases">
        <authorList>
            <person name="Brisse S."/>
        </authorList>
    </citation>
    <scope>NUCLEOTIDE SEQUENCE [LARGE SCALE GENOMIC DNA]</scope>
    <source>
        <strain evidence="1">CIP107547</strain>
    </source>
</reference>
<name>A0A811GDW4_CORDP</name>
<proteinExistence type="predicted"/>
<dbReference type="Proteomes" id="UP000480222">
    <property type="component" value="Unassembled WGS sequence"/>
</dbReference>
<comment type="caution">
    <text evidence="1">The sequence shown here is derived from an EMBL/GenBank/DDBJ whole genome shotgun (WGS) entry which is preliminary data.</text>
</comment>
<gene>
    <name evidence="1" type="ORF">CIP107547_02427</name>
</gene>
<dbReference type="EMBL" id="CADDAV010000035">
    <property type="protein sequence ID" value="CAB0623625.1"/>
    <property type="molecule type" value="Genomic_DNA"/>
</dbReference>
<protein>
    <submittedName>
        <fullName evidence="1">Uncharacterized protein</fullName>
    </submittedName>
</protein>
<sequence>MSNPTEMDLEQNTHQESGLIHMNIDTFLKMVPEFRIAATSGLAGASGGAEFAIIYP</sequence>
<evidence type="ECO:0000313" key="1">
    <source>
        <dbReference type="EMBL" id="CAB0623625.1"/>
    </source>
</evidence>
<dbReference type="AlphaFoldDB" id="A0A811GDW4"/>
<organism evidence="1 2">
    <name type="scientific">Corynebacterium diphtheriae</name>
    <dbReference type="NCBI Taxonomy" id="1717"/>
    <lineage>
        <taxon>Bacteria</taxon>
        <taxon>Bacillati</taxon>
        <taxon>Actinomycetota</taxon>
        <taxon>Actinomycetes</taxon>
        <taxon>Mycobacteriales</taxon>
        <taxon>Corynebacteriaceae</taxon>
        <taxon>Corynebacterium</taxon>
    </lineage>
</organism>
<accession>A0A811GDW4</accession>
<evidence type="ECO:0000313" key="2">
    <source>
        <dbReference type="Proteomes" id="UP000480222"/>
    </source>
</evidence>